<proteinExistence type="predicted"/>
<comment type="caution">
    <text evidence="2">The sequence shown here is derived from an EMBL/GenBank/DDBJ whole genome shotgun (WGS) entry which is preliminary data.</text>
</comment>
<feature type="compositionally biased region" description="Polar residues" evidence="1">
    <location>
        <begin position="115"/>
        <end position="126"/>
    </location>
</feature>
<dbReference type="EMBL" id="AKHW03003201">
    <property type="protein sequence ID" value="KYO35401.1"/>
    <property type="molecule type" value="Genomic_DNA"/>
</dbReference>
<organism evidence="2 3">
    <name type="scientific">Alligator mississippiensis</name>
    <name type="common">American alligator</name>
    <dbReference type="NCBI Taxonomy" id="8496"/>
    <lineage>
        <taxon>Eukaryota</taxon>
        <taxon>Metazoa</taxon>
        <taxon>Chordata</taxon>
        <taxon>Craniata</taxon>
        <taxon>Vertebrata</taxon>
        <taxon>Euteleostomi</taxon>
        <taxon>Archelosauria</taxon>
        <taxon>Archosauria</taxon>
        <taxon>Crocodylia</taxon>
        <taxon>Alligatoridae</taxon>
        <taxon>Alligatorinae</taxon>
        <taxon>Alligator</taxon>
    </lineage>
</organism>
<evidence type="ECO:0000313" key="3">
    <source>
        <dbReference type="Proteomes" id="UP000050525"/>
    </source>
</evidence>
<feature type="region of interest" description="Disordered" evidence="1">
    <location>
        <begin position="76"/>
        <end position="134"/>
    </location>
</feature>
<protein>
    <submittedName>
        <fullName evidence="2">Uncharacterized protein</fullName>
    </submittedName>
</protein>
<reference evidence="2 3" key="1">
    <citation type="journal article" date="2012" name="Genome Biol.">
        <title>Sequencing three crocodilian genomes to illuminate the evolution of archosaurs and amniotes.</title>
        <authorList>
            <person name="St John J.A."/>
            <person name="Braun E.L."/>
            <person name="Isberg S.R."/>
            <person name="Miles L.G."/>
            <person name="Chong A.Y."/>
            <person name="Gongora J."/>
            <person name="Dalzell P."/>
            <person name="Moran C."/>
            <person name="Bed'hom B."/>
            <person name="Abzhanov A."/>
            <person name="Burgess S.C."/>
            <person name="Cooksey A.M."/>
            <person name="Castoe T.A."/>
            <person name="Crawford N.G."/>
            <person name="Densmore L.D."/>
            <person name="Drew J.C."/>
            <person name="Edwards S.V."/>
            <person name="Faircloth B.C."/>
            <person name="Fujita M.K."/>
            <person name="Greenwold M.J."/>
            <person name="Hoffmann F.G."/>
            <person name="Howard J.M."/>
            <person name="Iguchi T."/>
            <person name="Janes D.E."/>
            <person name="Khan S.Y."/>
            <person name="Kohno S."/>
            <person name="de Koning A.J."/>
            <person name="Lance S.L."/>
            <person name="McCarthy F.M."/>
            <person name="McCormack J.E."/>
            <person name="Merchant M.E."/>
            <person name="Peterson D.G."/>
            <person name="Pollock D.D."/>
            <person name="Pourmand N."/>
            <person name="Raney B.J."/>
            <person name="Roessler K.A."/>
            <person name="Sanford J.R."/>
            <person name="Sawyer R.H."/>
            <person name="Schmidt C.J."/>
            <person name="Triplett E.W."/>
            <person name="Tuberville T.D."/>
            <person name="Venegas-Anaya M."/>
            <person name="Howard J.T."/>
            <person name="Jarvis E.D."/>
            <person name="Guillette L.J.Jr."/>
            <person name="Glenn T.C."/>
            <person name="Green R.E."/>
            <person name="Ray D.A."/>
        </authorList>
    </citation>
    <scope>NUCLEOTIDE SEQUENCE [LARGE SCALE GENOMIC DNA]</scope>
    <source>
        <strain evidence="2">KSC_2009_1</strain>
    </source>
</reference>
<sequence length="134" mass="15076">MNVLLRFRRHVSPHLFCCAPICYPWPYQDLLVNLLVLPKLSIYKTGKEALARRNLDIETSLCQRESGSGLRIHHLGSHQRLEEKKKRTNQLSTGSTEAGARGVCGRREEKAESENIPSHRSSTPGTSKAWVQAA</sequence>
<dbReference type="AlphaFoldDB" id="A0A151NF30"/>
<evidence type="ECO:0000256" key="1">
    <source>
        <dbReference type="SAM" id="MobiDB-lite"/>
    </source>
</evidence>
<gene>
    <name evidence="2" type="ORF">Y1Q_0007984</name>
</gene>
<keyword evidence="3" id="KW-1185">Reference proteome</keyword>
<name>A0A151NF30_ALLMI</name>
<evidence type="ECO:0000313" key="2">
    <source>
        <dbReference type="EMBL" id="KYO35401.1"/>
    </source>
</evidence>
<accession>A0A151NF30</accession>
<dbReference type="Proteomes" id="UP000050525">
    <property type="component" value="Unassembled WGS sequence"/>
</dbReference>